<reference evidence="2 3" key="1">
    <citation type="submission" date="2016-10" db="EMBL/GenBank/DDBJ databases">
        <authorList>
            <person name="de Groot N.N."/>
        </authorList>
    </citation>
    <scope>NUCLEOTIDE SEQUENCE [LARGE SCALE GENOMIC DNA]</scope>
    <source>
        <strain evidence="2 3">DSM 44945</strain>
    </source>
</reference>
<dbReference type="EMBL" id="FOOK01000014">
    <property type="protein sequence ID" value="SFG07636.1"/>
    <property type="molecule type" value="Genomic_DNA"/>
</dbReference>
<accession>A0A1I2P1Y1</accession>
<keyword evidence="1" id="KW-1133">Transmembrane helix</keyword>
<name>A0A1I2P1Y1_9BACL</name>
<evidence type="ECO:0000256" key="1">
    <source>
        <dbReference type="SAM" id="Phobius"/>
    </source>
</evidence>
<keyword evidence="1" id="KW-0812">Transmembrane</keyword>
<dbReference type="AlphaFoldDB" id="A0A1I2P1Y1"/>
<proteinExistence type="predicted"/>
<evidence type="ECO:0000313" key="2">
    <source>
        <dbReference type="EMBL" id="SFG07636.1"/>
    </source>
</evidence>
<keyword evidence="3" id="KW-1185">Reference proteome</keyword>
<protein>
    <submittedName>
        <fullName evidence="2">Uncharacterized protein</fullName>
    </submittedName>
</protein>
<gene>
    <name evidence="2" type="ORF">SAMN04488025_11485</name>
</gene>
<sequence length="74" mass="8189">MIGKILAVTAVSLLIIGFEWPKISPEHKKERAALLVSAALAWGLWLVLILFPNLPGPTELMEKWLRPLVGWMGG</sequence>
<feature type="transmembrane region" description="Helical" evidence="1">
    <location>
        <begin position="31"/>
        <end position="51"/>
    </location>
</feature>
<dbReference type="Proteomes" id="UP000198661">
    <property type="component" value="Unassembled WGS sequence"/>
</dbReference>
<dbReference type="RefSeq" id="WP_092038342.1">
    <property type="nucleotide sequence ID" value="NZ_FOOK01000014.1"/>
</dbReference>
<dbReference type="OrthoDB" id="2970258at2"/>
<organism evidence="2 3">
    <name type="scientific">Planifilum fulgidum</name>
    <dbReference type="NCBI Taxonomy" id="201973"/>
    <lineage>
        <taxon>Bacteria</taxon>
        <taxon>Bacillati</taxon>
        <taxon>Bacillota</taxon>
        <taxon>Bacilli</taxon>
        <taxon>Bacillales</taxon>
        <taxon>Thermoactinomycetaceae</taxon>
        <taxon>Planifilum</taxon>
    </lineage>
</organism>
<evidence type="ECO:0000313" key="3">
    <source>
        <dbReference type="Proteomes" id="UP000198661"/>
    </source>
</evidence>
<keyword evidence="1" id="KW-0472">Membrane</keyword>
<dbReference type="STRING" id="201973.SAMN04488025_11485"/>